<comment type="caution">
    <text evidence="3">The sequence shown here is derived from an EMBL/GenBank/DDBJ whole genome shotgun (WGS) entry which is preliminary data.</text>
</comment>
<dbReference type="AlphaFoldDB" id="A0A1V2UTJ8"/>
<keyword evidence="1" id="KW-0175">Coiled coil</keyword>
<evidence type="ECO:0000256" key="2">
    <source>
        <dbReference type="SAM" id="MobiDB-lite"/>
    </source>
</evidence>
<feature type="region of interest" description="Disordered" evidence="2">
    <location>
        <begin position="117"/>
        <end position="138"/>
    </location>
</feature>
<evidence type="ECO:0008006" key="5">
    <source>
        <dbReference type="Google" id="ProtNLM"/>
    </source>
</evidence>
<dbReference type="EMBL" id="LFZS01000015">
    <property type="protein sequence ID" value="ONN52889.1"/>
    <property type="molecule type" value="Genomic_DNA"/>
</dbReference>
<evidence type="ECO:0000313" key="4">
    <source>
        <dbReference type="Proteomes" id="UP000189376"/>
    </source>
</evidence>
<dbReference type="InterPro" id="IPR047783">
    <property type="entry name" value="ORF2/OrfX-like"/>
</dbReference>
<evidence type="ECO:0000256" key="1">
    <source>
        <dbReference type="SAM" id="Coils"/>
    </source>
</evidence>
<dbReference type="NCBIfam" id="NF038291">
    <property type="entry name" value="rep_pAB02_ORF2"/>
    <property type="match status" value="1"/>
</dbReference>
<sequence length="183" mass="20991">MPKFTVAELAKKYGIARTSIYDRMKNGSISYEIDAKNRKVIDFSEMQRVYGTPNSQADSKPDSKETDNTTVELYKQLIEELRHDKSVAEERERRMYKEIEQLKDKIDNLTLALGYTPKNIQPDSKPDSTNEQVRTTTDLQETVQPSQVTPIEDKPIQQTITTVLQPKKRGLFGRVLHAVLSDD</sequence>
<feature type="compositionally biased region" description="Polar residues" evidence="2">
    <location>
        <begin position="118"/>
        <end position="138"/>
    </location>
</feature>
<accession>A0A1V2UTJ8</accession>
<gene>
    <name evidence="3" type="ORF">AC058_15485</name>
</gene>
<organism evidence="3 4">
    <name type="scientific">Acinetobacter genomosp. 33YU</name>
    <dbReference type="NCBI Taxonomy" id="1675530"/>
    <lineage>
        <taxon>Bacteria</taxon>
        <taxon>Pseudomonadati</taxon>
        <taxon>Pseudomonadota</taxon>
        <taxon>Gammaproteobacteria</taxon>
        <taxon>Moraxellales</taxon>
        <taxon>Moraxellaceae</taxon>
        <taxon>Acinetobacter</taxon>
    </lineage>
</organism>
<name>A0A1V2UTJ8_9GAMM</name>
<protein>
    <recommendedName>
        <fullName evidence="5">DNA replication protein</fullName>
    </recommendedName>
</protein>
<keyword evidence="4" id="KW-1185">Reference proteome</keyword>
<dbReference type="Proteomes" id="UP000189376">
    <property type="component" value="Unassembled WGS sequence"/>
</dbReference>
<feature type="coiled-coil region" evidence="1">
    <location>
        <begin position="71"/>
        <end position="112"/>
    </location>
</feature>
<evidence type="ECO:0000313" key="3">
    <source>
        <dbReference type="EMBL" id="ONN52889.1"/>
    </source>
</evidence>
<dbReference type="RefSeq" id="WP_077169902.1">
    <property type="nucleotide sequence ID" value="NZ_LFZS01000015.1"/>
</dbReference>
<proteinExistence type="predicted"/>
<reference evidence="3 4" key="1">
    <citation type="submission" date="2015-07" db="EMBL/GenBank/DDBJ databases">
        <title>Acinetobacter yuneri, a novel member of Acinetobacter calcoaceticus-Acinetobacter baumannii complex isolated from clinical specimen.</title>
        <authorList>
            <person name="Yu Y."/>
        </authorList>
    </citation>
    <scope>NUCLEOTIDE SEQUENCE [LARGE SCALE GENOMIC DNA]</scope>
    <source>
        <strain evidence="3 4">A362</strain>
    </source>
</reference>